<dbReference type="EMBL" id="JAMBOL010000001">
    <property type="protein sequence ID" value="MCM3712472.1"/>
    <property type="molecule type" value="Genomic_DNA"/>
</dbReference>
<dbReference type="InterPro" id="IPR052026">
    <property type="entry name" value="ExeA_AAA_ATPase_DNA-bind"/>
</dbReference>
<protein>
    <submittedName>
        <fullName evidence="2">AAA family ATPase</fullName>
    </submittedName>
</protein>
<gene>
    <name evidence="2" type="ORF">M3202_00120</name>
</gene>
<reference evidence="2" key="1">
    <citation type="submission" date="2022-05" db="EMBL/GenBank/DDBJ databases">
        <title>Comparative Genomics of Spacecraft Associated Microbes.</title>
        <authorList>
            <person name="Tran M.T."/>
            <person name="Wright A."/>
            <person name="Seuylemezian A."/>
            <person name="Eisen J."/>
            <person name="Coil D."/>
        </authorList>
    </citation>
    <scope>NUCLEOTIDE SEQUENCE</scope>
    <source>
        <strain evidence="2">214.1.1</strain>
    </source>
</reference>
<dbReference type="PANTHER" id="PTHR35894:SF1">
    <property type="entry name" value="PHOSPHORIBULOKINASE _ URIDINE KINASE FAMILY"/>
    <property type="match status" value="1"/>
</dbReference>
<dbReference type="InterPro" id="IPR003593">
    <property type="entry name" value="AAA+_ATPase"/>
</dbReference>
<evidence type="ECO:0000313" key="2">
    <source>
        <dbReference type="EMBL" id="MCM3712472.1"/>
    </source>
</evidence>
<dbReference type="GO" id="GO:0016887">
    <property type="term" value="F:ATP hydrolysis activity"/>
    <property type="evidence" value="ECO:0007669"/>
    <property type="project" value="InterPro"/>
</dbReference>
<dbReference type="SMART" id="SM00382">
    <property type="entry name" value="AAA"/>
    <property type="match status" value="1"/>
</dbReference>
<keyword evidence="3" id="KW-1185">Reference proteome</keyword>
<dbReference type="Proteomes" id="UP001139179">
    <property type="component" value="Unassembled WGS sequence"/>
</dbReference>
<dbReference type="InterPro" id="IPR027417">
    <property type="entry name" value="P-loop_NTPase"/>
</dbReference>
<dbReference type="CDD" id="cd00009">
    <property type="entry name" value="AAA"/>
    <property type="match status" value="1"/>
</dbReference>
<evidence type="ECO:0000313" key="3">
    <source>
        <dbReference type="Proteomes" id="UP001139179"/>
    </source>
</evidence>
<dbReference type="Gene3D" id="3.40.50.300">
    <property type="entry name" value="P-loop containing nucleotide triphosphate hydrolases"/>
    <property type="match status" value="1"/>
</dbReference>
<dbReference type="Pfam" id="PF13401">
    <property type="entry name" value="AAA_22"/>
    <property type="match status" value="1"/>
</dbReference>
<dbReference type="AlphaFoldDB" id="A0A9X2DLT2"/>
<accession>A0A9X2DLT2</accession>
<dbReference type="PANTHER" id="PTHR35894">
    <property type="entry name" value="GENERAL SECRETION PATHWAY PROTEIN A-RELATED"/>
    <property type="match status" value="1"/>
</dbReference>
<dbReference type="InterPro" id="IPR049945">
    <property type="entry name" value="AAA_22"/>
</dbReference>
<organism evidence="2 3">
    <name type="scientific">Halalkalibacter oceani</name>
    <dbReference type="NCBI Taxonomy" id="1653776"/>
    <lineage>
        <taxon>Bacteria</taxon>
        <taxon>Bacillati</taxon>
        <taxon>Bacillota</taxon>
        <taxon>Bacilli</taxon>
        <taxon>Bacillales</taxon>
        <taxon>Bacillaceae</taxon>
        <taxon>Halalkalibacter</taxon>
    </lineage>
</organism>
<comment type="caution">
    <text evidence="2">The sequence shown here is derived from an EMBL/GenBank/DDBJ whole genome shotgun (WGS) entry which is preliminary data.</text>
</comment>
<dbReference type="SUPFAM" id="SSF52540">
    <property type="entry name" value="P-loop containing nucleoside triphosphate hydrolases"/>
    <property type="match status" value="1"/>
</dbReference>
<name>A0A9X2DLT2_9BACI</name>
<evidence type="ECO:0000259" key="1">
    <source>
        <dbReference type="SMART" id="SM00382"/>
    </source>
</evidence>
<sequence length="269" mass="30965">MIHVFEAFYEMENTPFTRDLPTDQLYDSSMMQEILGRLKYTAERQLFAVLSGDSGTGKTTTIRKFVDKLDKGKFHVLYLSDSKLTPRHFYKGLLEQLGSEAKFYRGDAKRQLHREIELMKGIRGLQPVVVVDEAHLLDREMLEEVRFLLNFKMDSLSPMALILVGQSELWDRLRLQSYTAIRQRIDIQFQLGHLDRAQVEEYVTGHLRYAGVDQPIFSDGAIGEIHRFSGGAARLINKLCTHSLLYGSQNGRRIIDDHMIKQVIQGELS</sequence>
<feature type="domain" description="AAA+ ATPase" evidence="1">
    <location>
        <begin position="44"/>
        <end position="191"/>
    </location>
</feature>
<proteinExistence type="predicted"/>